<evidence type="ECO:0000313" key="10">
    <source>
        <dbReference type="Proteomes" id="UP000588068"/>
    </source>
</evidence>
<dbReference type="EC" id="6.3.3.3" evidence="9"/>
<dbReference type="GO" id="GO:0005829">
    <property type="term" value="C:cytosol"/>
    <property type="evidence" value="ECO:0007669"/>
    <property type="project" value="TreeGrafter"/>
</dbReference>
<reference evidence="9 10" key="1">
    <citation type="submission" date="2020-08" db="EMBL/GenBank/DDBJ databases">
        <title>Genomic Encyclopedia of Type Strains, Phase IV (KMG-IV): sequencing the most valuable type-strain genomes for metagenomic binning, comparative biology and taxonomic classification.</title>
        <authorList>
            <person name="Goeker M."/>
        </authorList>
    </citation>
    <scope>NUCLEOTIDE SEQUENCE [LARGE SCALE GENOMIC DNA]</scope>
    <source>
        <strain evidence="9 10">DSM 26723</strain>
    </source>
</reference>
<evidence type="ECO:0000313" key="9">
    <source>
        <dbReference type="EMBL" id="MBB6093494.1"/>
    </source>
</evidence>
<comment type="catalytic activity">
    <reaction evidence="8">
        <text>(7R,8S)-8-amino-7-(carboxyamino)nonanoate + ATP = (4R,5S)-dethiobiotin + ADP + phosphate + H(+)</text>
        <dbReference type="Rhea" id="RHEA:63684"/>
        <dbReference type="ChEBI" id="CHEBI:15378"/>
        <dbReference type="ChEBI" id="CHEBI:30616"/>
        <dbReference type="ChEBI" id="CHEBI:43474"/>
        <dbReference type="ChEBI" id="CHEBI:149470"/>
        <dbReference type="ChEBI" id="CHEBI:149473"/>
        <dbReference type="ChEBI" id="CHEBI:456216"/>
    </reaction>
</comment>
<dbReference type="EMBL" id="JACHHZ010000003">
    <property type="protein sequence ID" value="MBB6093494.1"/>
    <property type="molecule type" value="Genomic_DNA"/>
</dbReference>
<keyword evidence="2 9" id="KW-0436">Ligase</keyword>
<dbReference type="SUPFAM" id="SSF52540">
    <property type="entry name" value="P-loop containing nucleoside triphosphate hydrolases"/>
    <property type="match status" value="1"/>
</dbReference>
<dbReference type="GO" id="GO:0005524">
    <property type="term" value="F:ATP binding"/>
    <property type="evidence" value="ECO:0007669"/>
    <property type="project" value="UniProtKB-KW"/>
</dbReference>
<dbReference type="Pfam" id="PF13500">
    <property type="entry name" value="AAA_26"/>
    <property type="match status" value="1"/>
</dbReference>
<dbReference type="UniPathway" id="UPA00078"/>
<evidence type="ECO:0000256" key="7">
    <source>
        <dbReference type="ARBA" id="ARBA00022842"/>
    </source>
</evidence>
<evidence type="ECO:0000256" key="5">
    <source>
        <dbReference type="ARBA" id="ARBA00022756"/>
    </source>
</evidence>
<dbReference type="RefSeq" id="WP_184331969.1">
    <property type="nucleotide sequence ID" value="NZ_JACHHZ010000003.1"/>
</dbReference>
<name>A0A841HLM5_9GAMM</name>
<accession>A0A841HLM5</accession>
<keyword evidence="5" id="KW-0093">Biotin biosynthesis</keyword>
<dbReference type="GO" id="GO:0004141">
    <property type="term" value="F:dethiobiotin synthase activity"/>
    <property type="evidence" value="ECO:0007669"/>
    <property type="project" value="UniProtKB-EC"/>
</dbReference>
<sequence>MSHPRPARLVGVIGTHTDIGKTWATSRLIERLRAKGLRVSARKPVQSFEAHATVTDADVLAAASGEDRCVVCPSHRWYPRALAPPMAADCLSQDPIKVNDLVAEIAWPAECDIGFVETVGGLRSPIAHDGDSLDLLVRVNVDEFLLIADAALGTINAIQLTLGALPVLPTTILLNRFDETNELHRLNRDWLAAHCDAGVLTDTAGWR</sequence>
<keyword evidence="7" id="KW-0460">Magnesium</keyword>
<comment type="caution">
    <text evidence="9">The sequence shown here is derived from an EMBL/GenBank/DDBJ whole genome shotgun (WGS) entry which is preliminary data.</text>
</comment>
<keyword evidence="6" id="KW-0067">ATP-binding</keyword>
<evidence type="ECO:0000256" key="8">
    <source>
        <dbReference type="ARBA" id="ARBA00047386"/>
    </source>
</evidence>
<keyword evidence="1" id="KW-0963">Cytoplasm</keyword>
<evidence type="ECO:0000256" key="6">
    <source>
        <dbReference type="ARBA" id="ARBA00022840"/>
    </source>
</evidence>
<keyword evidence="10" id="KW-1185">Reference proteome</keyword>
<dbReference type="PANTHER" id="PTHR43210:SF2">
    <property type="entry name" value="ATP-DEPENDENT DETHIOBIOTIN SYNTHETASE BIOD 2"/>
    <property type="match status" value="1"/>
</dbReference>
<dbReference type="CDD" id="cd03109">
    <property type="entry name" value="DTBS"/>
    <property type="match status" value="1"/>
</dbReference>
<dbReference type="Proteomes" id="UP000588068">
    <property type="component" value="Unassembled WGS sequence"/>
</dbReference>
<evidence type="ECO:0000256" key="1">
    <source>
        <dbReference type="ARBA" id="ARBA00022490"/>
    </source>
</evidence>
<organism evidence="9 10">
    <name type="scientific">Povalibacter uvarum</name>
    <dbReference type="NCBI Taxonomy" id="732238"/>
    <lineage>
        <taxon>Bacteria</taxon>
        <taxon>Pseudomonadati</taxon>
        <taxon>Pseudomonadota</taxon>
        <taxon>Gammaproteobacteria</taxon>
        <taxon>Steroidobacterales</taxon>
        <taxon>Steroidobacteraceae</taxon>
        <taxon>Povalibacter</taxon>
    </lineage>
</organism>
<dbReference type="GO" id="GO:0009102">
    <property type="term" value="P:biotin biosynthetic process"/>
    <property type="evidence" value="ECO:0007669"/>
    <property type="project" value="UniProtKB-UniPathway"/>
</dbReference>
<proteinExistence type="predicted"/>
<dbReference type="AlphaFoldDB" id="A0A841HLM5"/>
<dbReference type="InterPro" id="IPR027417">
    <property type="entry name" value="P-loop_NTPase"/>
</dbReference>
<evidence type="ECO:0000256" key="3">
    <source>
        <dbReference type="ARBA" id="ARBA00022723"/>
    </source>
</evidence>
<evidence type="ECO:0000256" key="4">
    <source>
        <dbReference type="ARBA" id="ARBA00022741"/>
    </source>
</evidence>
<dbReference type="GO" id="GO:0000287">
    <property type="term" value="F:magnesium ion binding"/>
    <property type="evidence" value="ECO:0007669"/>
    <property type="project" value="InterPro"/>
</dbReference>
<keyword evidence="4" id="KW-0547">Nucleotide-binding</keyword>
<dbReference type="Gene3D" id="3.40.50.300">
    <property type="entry name" value="P-loop containing nucleotide triphosphate hydrolases"/>
    <property type="match status" value="1"/>
</dbReference>
<dbReference type="PANTHER" id="PTHR43210">
    <property type="entry name" value="DETHIOBIOTIN SYNTHETASE"/>
    <property type="match status" value="1"/>
</dbReference>
<gene>
    <name evidence="9" type="ORF">HNQ60_002375</name>
</gene>
<dbReference type="InterPro" id="IPR004472">
    <property type="entry name" value="DTB_synth_BioD"/>
</dbReference>
<keyword evidence="3" id="KW-0479">Metal-binding</keyword>
<evidence type="ECO:0000256" key="2">
    <source>
        <dbReference type="ARBA" id="ARBA00022598"/>
    </source>
</evidence>
<protein>
    <submittedName>
        <fullName evidence="9">Dethiobiotin synthetase</fullName>
        <ecNumber evidence="9">6.3.3.3</ecNumber>
    </submittedName>
</protein>